<dbReference type="Proteomes" id="UP000824264">
    <property type="component" value="Unassembled WGS sequence"/>
</dbReference>
<protein>
    <recommendedName>
        <fullName evidence="7">Molybdopterin dinucleotide-binding domain-containing protein</fullName>
    </recommendedName>
</protein>
<evidence type="ECO:0000313" key="8">
    <source>
        <dbReference type="EMBL" id="HIW78371.1"/>
    </source>
</evidence>
<dbReference type="AlphaFoldDB" id="A0A9D1R1F8"/>
<dbReference type="GO" id="GO:0051539">
    <property type="term" value="F:4 iron, 4 sulfur cluster binding"/>
    <property type="evidence" value="ECO:0007669"/>
    <property type="project" value="UniProtKB-KW"/>
</dbReference>
<dbReference type="GO" id="GO:0016491">
    <property type="term" value="F:oxidoreductase activity"/>
    <property type="evidence" value="ECO:0007669"/>
    <property type="project" value="UniProtKB-KW"/>
</dbReference>
<dbReference type="GO" id="GO:0009061">
    <property type="term" value="P:anaerobic respiration"/>
    <property type="evidence" value="ECO:0007669"/>
    <property type="project" value="TreeGrafter"/>
</dbReference>
<comment type="subcellular location">
    <subcellularLocation>
        <location evidence="2">Cell envelope</location>
    </subcellularLocation>
</comment>
<feature type="region of interest" description="Disordered" evidence="6">
    <location>
        <begin position="370"/>
        <end position="390"/>
    </location>
</feature>
<dbReference type="InterPro" id="IPR006657">
    <property type="entry name" value="MoPterin_dinucl-bd_dom"/>
</dbReference>
<evidence type="ECO:0000256" key="2">
    <source>
        <dbReference type="ARBA" id="ARBA00004196"/>
    </source>
</evidence>
<dbReference type="GO" id="GO:0030313">
    <property type="term" value="C:cell envelope"/>
    <property type="evidence" value="ECO:0007669"/>
    <property type="project" value="UniProtKB-SubCell"/>
</dbReference>
<dbReference type="GO" id="GO:0009055">
    <property type="term" value="F:electron transfer activity"/>
    <property type="evidence" value="ECO:0007669"/>
    <property type="project" value="TreeGrafter"/>
</dbReference>
<feature type="domain" description="Molybdopterin dinucleotide-binding" evidence="7">
    <location>
        <begin position="242"/>
        <end position="332"/>
    </location>
</feature>
<reference evidence="8" key="1">
    <citation type="journal article" date="2021" name="PeerJ">
        <title>Extensive microbial diversity within the chicken gut microbiome revealed by metagenomics and culture.</title>
        <authorList>
            <person name="Gilroy R."/>
            <person name="Ravi A."/>
            <person name="Getino M."/>
            <person name="Pursley I."/>
            <person name="Horton D.L."/>
            <person name="Alikhan N.F."/>
            <person name="Baker D."/>
            <person name="Gharbi K."/>
            <person name="Hall N."/>
            <person name="Watson M."/>
            <person name="Adriaenssens E.M."/>
            <person name="Foster-Nyarko E."/>
            <person name="Jarju S."/>
            <person name="Secka A."/>
            <person name="Antonio M."/>
            <person name="Oren A."/>
            <person name="Chaudhuri R.R."/>
            <person name="La Ragione R."/>
            <person name="Hildebrand F."/>
            <person name="Pallen M.J."/>
        </authorList>
    </citation>
    <scope>NUCLEOTIDE SEQUENCE</scope>
    <source>
        <strain evidence="8">ChiSxjej5B17-1746</strain>
    </source>
</reference>
<comment type="cofactor">
    <cofactor evidence="1">
        <name>[4Fe-4S] cluster</name>
        <dbReference type="ChEBI" id="CHEBI:49883"/>
    </cofactor>
</comment>
<dbReference type="SUPFAM" id="SSF50692">
    <property type="entry name" value="ADC-like"/>
    <property type="match status" value="1"/>
</dbReference>
<keyword evidence="4" id="KW-0408">Iron</keyword>
<sequence>IGKRIKELYADSPLERDLPIRQLTWDYATEGDVDEPDAERVLRELNGFNTVTGEHLSDASELRDDGTTACGGRLYCGVFPGPGRNLSRRRGGVADEATFFHNWAWAWPGNTRVLYNRASADPEGRPWSERKKLLVWDAALGRWIGPDVPHFEIAKPPSYQPAPGSRELDAIAGTEPFTIHFDGRGWLYAPFGLADGPLPVYYEPLESPVANGIIRQQMSPLTLVIRDTLNHISAEADPDYPLVLTTYRFTEHFLAGGMTRNDAWLAELQPSLFFEISPQLAELLGLEMLEWAVVETPRGAIEGRVLVTPRLRPLFVRGRSVHVVGIPMHFGYRGEIVGDTANLLSPISLGIGSDIASVKSFTCRMRRGRLHDEPCPEHNPEKRVPAPELDFSSVEWSAQPEGRLDYV</sequence>
<evidence type="ECO:0000256" key="6">
    <source>
        <dbReference type="SAM" id="MobiDB-lite"/>
    </source>
</evidence>
<comment type="similarity">
    <text evidence="3">Belongs to the prokaryotic molybdopterin-containing oxidoreductase family.</text>
</comment>
<evidence type="ECO:0000259" key="7">
    <source>
        <dbReference type="Pfam" id="PF01568"/>
    </source>
</evidence>
<feature type="non-terminal residue" evidence="8">
    <location>
        <position position="1"/>
    </location>
</feature>
<evidence type="ECO:0000313" key="9">
    <source>
        <dbReference type="Proteomes" id="UP000824264"/>
    </source>
</evidence>
<evidence type="ECO:0000256" key="5">
    <source>
        <dbReference type="ARBA" id="ARBA00023002"/>
    </source>
</evidence>
<keyword evidence="4" id="KW-0004">4Fe-4S</keyword>
<reference evidence="8" key="2">
    <citation type="submission" date="2021-04" db="EMBL/GenBank/DDBJ databases">
        <authorList>
            <person name="Gilroy R."/>
        </authorList>
    </citation>
    <scope>NUCLEOTIDE SEQUENCE</scope>
    <source>
        <strain evidence="8">ChiSxjej5B17-1746</strain>
    </source>
</reference>
<dbReference type="Gene3D" id="2.40.40.20">
    <property type="match status" value="1"/>
</dbReference>
<comment type="caution">
    <text evidence="8">The sequence shown here is derived from an EMBL/GenBank/DDBJ whole genome shotgun (WGS) entry which is preliminary data.</text>
</comment>
<name>A0A9D1R1F8_9BACT</name>
<dbReference type="SUPFAM" id="SSF53706">
    <property type="entry name" value="Formate dehydrogenase/DMSO reductase, domains 1-3"/>
    <property type="match status" value="1"/>
</dbReference>
<proteinExistence type="inferred from homology"/>
<dbReference type="GO" id="GO:0030151">
    <property type="term" value="F:molybdenum ion binding"/>
    <property type="evidence" value="ECO:0007669"/>
    <property type="project" value="TreeGrafter"/>
</dbReference>
<keyword evidence="4" id="KW-0411">Iron-sulfur</keyword>
<dbReference type="EMBL" id="DXGI01000158">
    <property type="protein sequence ID" value="HIW78371.1"/>
    <property type="molecule type" value="Genomic_DNA"/>
</dbReference>
<keyword evidence="4" id="KW-0479">Metal-binding</keyword>
<dbReference type="PANTHER" id="PTHR43598">
    <property type="entry name" value="TUNGSTEN-CONTAINING FORMYLMETHANOFURAN DEHYDROGENASE 2 SUBUNIT B"/>
    <property type="match status" value="1"/>
</dbReference>
<accession>A0A9D1R1F8</accession>
<dbReference type="GO" id="GO:0043546">
    <property type="term" value="F:molybdopterin cofactor binding"/>
    <property type="evidence" value="ECO:0007669"/>
    <property type="project" value="InterPro"/>
</dbReference>
<dbReference type="Gene3D" id="3.40.228.10">
    <property type="entry name" value="Dimethylsulfoxide Reductase, domain 2"/>
    <property type="match status" value="1"/>
</dbReference>
<gene>
    <name evidence="8" type="ORF">H9874_04405</name>
</gene>
<dbReference type="Pfam" id="PF01568">
    <property type="entry name" value="Molydop_binding"/>
    <property type="match status" value="1"/>
</dbReference>
<dbReference type="PANTHER" id="PTHR43598:SF1">
    <property type="entry name" value="FORMATE DEHYDROGENASE-O MAJOR SUBUNIT"/>
    <property type="match status" value="1"/>
</dbReference>
<dbReference type="InterPro" id="IPR009010">
    <property type="entry name" value="Asp_de-COase-like_dom_sf"/>
</dbReference>
<evidence type="ECO:0000256" key="4">
    <source>
        <dbReference type="ARBA" id="ARBA00022485"/>
    </source>
</evidence>
<evidence type="ECO:0000256" key="1">
    <source>
        <dbReference type="ARBA" id="ARBA00001966"/>
    </source>
</evidence>
<feature type="compositionally biased region" description="Basic and acidic residues" evidence="6">
    <location>
        <begin position="370"/>
        <end position="385"/>
    </location>
</feature>
<keyword evidence="5" id="KW-0560">Oxidoreductase</keyword>
<evidence type="ECO:0000256" key="3">
    <source>
        <dbReference type="ARBA" id="ARBA00010312"/>
    </source>
</evidence>
<organism evidence="8 9">
    <name type="scientific">Candidatus Bilophila faecipullorum</name>
    <dbReference type="NCBI Taxonomy" id="2838482"/>
    <lineage>
        <taxon>Bacteria</taxon>
        <taxon>Pseudomonadati</taxon>
        <taxon>Thermodesulfobacteriota</taxon>
        <taxon>Desulfovibrionia</taxon>
        <taxon>Desulfovibrionales</taxon>
        <taxon>Desulfovibrionaceae</taxon>
        <taxon>Bilophila</taxon>
    </lineage>
</organism>